<dbReference type="eggNOG" id="ENOG502ZD29">
    <property type="taxonomic scope" value="Bacteria"/>
</dbReference>
<dbReference type="RefSeq" id="WP_034880015.1">
    <property type="nucleotide sequence ID" value="NZ_JOKG01000009.1"/>
</dbReference>
<protein>
    <submittedName>
        <fullName evidence="2">Uncharacterized protein</fullName>
    </submittedName>
</protein>
<evidence type="ECO:0000313" key="3">
    <source>
        <dbReference type="Proteomes" id="UP000028006"/>
    </source>
</evidence>
<organism evidence="2 3">
    <name type="scientific">Endozoicomonas montiporae</name>
    <dbReference type="NCBI Taxonomy" id="1027273"/>
    <lineage>
        <taxon>Bacteria</taxon>
        <taxon>Pseudomonadati</taxon>
        <taxon>Pseudomonadota</taxon>
        <taxon>Gammaproteobacteria</taxon>
        <taxon>Oceanospirillales</taxon>
        <taxon>Endozoicomonadaceae</taxon>
        <taxon>Endozoicomonas</taxon>
    </lineage>
</organism>
<dbReference type="Proteomes" id="UP000028006">
    <property type="component" value="Unassembled WGS sequence"/>
</dbReference>
<accession>A0A081MYM4</accession>
<dbReference type="EMBL" id="JOKG01000011">
    <property type="protein sequence ID" value="KEQ11251.1"/>
    <property type="molecule type" value="Genomic_DNA"/>
</dbReference>
<proteinExistence type="predicted"/>
<name>A0A081MYM4_9GAMM</name>
<reference evidence="2 3" key="1">
    <citation type="submission" date="2014-06" db="EMBL/GenBank/DDBJ databases">
        <title>Whole Genome Sequences of Three Symbiotic Endozoicomonas Bacteria.</title>
        <authorList>
            <person name="Neave M.J."/>
            <person name="Apprill A."/>
            <person name="Voolstra C.R."/>
        </authorList>
    </citation>
    <scope>NUCLEOTIDE SEQUENCE [LARGE SCALE GENOMIC DNA]</scope>
    <source>
        <strain evidence="2 3">LMG 24815</strain>
    </source>
</reference>
<dbReference type="AlphaFoldDB" id="A0A081MYM4"/>
<gene>
    <name evidence="2" type="ORF">GZ77_26165</name>
    <name evidence="1" type="ORF">GZ77_26510</name>
</gene>
<evidence type="ECO:0000313" key="2">
    <source>
        <dbReference type="EMBL" id="KEQ11297.1"/>
    </source>
</evidence>
<comment type="caution">
    <text evidence="2">The sequence shown here is derived from an EMBL/GenBank/DDBJ whole genome shotgun (WGS) entry which is preliminary data.</text>
</comment>
<keyword evidence="3" id="KW-1185">Reference proteome</keyword>
<evidence type="ECO:0000313" key="1">
    <source>
        <dbReference type="EMBL" id="KEQ11251.1"/>
    </source>
</evidence>
<sequence length="79" mass="9023">MLGYVSVKEAKKYGCTHHGSYYGIPVWLDILDQGSLVMMAKWSPMDYAIDCVSVLEGIIRPLRFPDEPNCFQVKVLREI</sequence>
<dbReference type="EMBL" id="JOKG01000009">
    <property type="protein sequence ID" value="KEQ11297.1"/>
    <property type="molecule type" value="Genomic_DNA"/>
</dbReference>